<keyword evidence="2" id="KW-1185">Reference proteome</keyword>
<evidence type="ECO:0000313" key="2">
    <source>
        <dbReference type="Proteomes" id="UP000010478"/>
    </source>
</evidence>
<name>K9VLR5_9CYAN</name>
<reference evidence="1 2" key="1">
    <citation type="submission" date="2012-05" db="EMBL/GenBank/DDBJ databases">
        <title>Finished chromosome of genome of Oscillatoria sp. PCC 7112.</title>
        <authorList>
            <consortium name="US DOE Joint Genome Institute"/>
            <person name="Gugger M."/>
            <person name="Coursin T."/>
            <person name="Rippka R."/>
            <person name="Tandeau De Marsac N."/>
            <person name="Huntemann M."/>
            <person name="Wei C.-L."/>
            <person name="Han J."/>
            <person name="Detter J.C."/>
            <person name="Han C."/>
            <person name="Tapia R."/>
            <person name="Davenport K."/>
            <person name="Daligault H."/>
            <person name="Erkkila T."/>
            <person name="Gu W."/>
            <person name="Munk A.C.C."/>
            <person name="Teshima H."/>
            <person name="Xu Y."/>
            <person name="Chain P."/>
            <person name="Chen A."/>
            <person name="Krypides N."/>
            <person name="Mavromatis K."/>
            <person name="Markowitz V."/>
            <person name="Szeto E."/>
            <person name="Ivanova N."/>
            <person name="Mikhailova N."/>
            <person name="Ovchinnikova G."/>
            <person name="Pagani I."/>
            <person name="Pati A."/>
            <person name="Goodwin L."/>
            <person name="Peters L."/>
            <person name="Pitluck S."/>
            <person name="Woyke T."/>
            <person name="Kerfeld C."/>
        </authorList>
    </citation>
    <scope>NUCLEOTIDE SEQUENCE [LARGE SCALE GENOMIC DNA]</scope>
    <source>
        <strain evidence="1 2">PCC 7112</strain>
    </source>
</reference>
<proteinExistence type="predicted"/>
<organism evidence="1 2">
    <name type="scientific">Phormidium nigroviride PCC 7112</name>
    <dbReference type="NCBI Taxonomy" id="179408"/>
    <lineage>
        <taxon>Bacteria</taxon>
        <taxon>Bacillati</taxon>
        <taxon>Cyanobacteriota</taxon>
        <taxon>Cyanophyceae</taxon>
        <taxon>Oscillatoriophycideae</taxon>
        <taxon>Oscillatoriales</taxon>
        <taxon>Oscillatoriaceae</taxon>
        <taxon>Phormidium</taxon>
    </lineage>
</organism>
<evidence type="ECO:0000313" key="1">
    <source>
        <dbReference type="EMBL" id="AFZ08891.1"/>
    </source>
</evidence>
<gene>
    <name evidence="1" type="ORF">Osc7112_4597</name>
</gene>
<dbReference type="RefSeq" id="WP_015178131.1">
    <property type="nucleotide sequence ID" value="NC_019729.1"/>
</dbReference>
<dbReference type="AlphaFoldDB" id="K9VLR5"/>
<dbReference type="eggNOG" id="ENOG502ZPCX">
    <property type="taxonomic scope" value="Bacteria"/>
</dbReference>
<sequence>MAQQALRIDPIEFKPIEHHQAFKLLWLGSDICIAGESSNKSGF</sequence>
<accession>K9VLR5</accession>
<dbReference type="STRING" id="179408.Osc7112_4597"/>
<dbReference type="EMBL" id="CP003614">
    <property type="protein sequence ID" value="AFZ08891.1"/>
    <property type="molecule type" value="Genomic_DNA"/>
</dbReference>
<dbReference type="KEGG" id="oni:Osc7112_4597"/>
<protein>
    <submittedName>
        <fullName evidence="1">Uncharacterized protein</fullName>
    </submittedName>
</protein>
<dbReference type="HOGENOM" id="CLU_3236955_0_0_3"/>
<dbReference type="Proteomes" id="UP000010478">
    <property type="component" value="Chromosome"/>
</dbReference>